<name>A0A6N1NGT1_9VIRU</name>
<dbReference type="EMBL" id="MF405918">
    <property type="protein sequence ID" value="QKU33960.1"/>
    <property type="molecule type" value="Genomic_DNA"/>
</dbReference>
<evidence type="ECO:0000313" key="1">
    <source>
        <dbReference type="EMBL" id="QKU33960.1"/>
    </source>
</evidence>
<dbReference type="KEGG" id="vg:80517263"/>
<reference evidence="1" key="1">
    <citation type="submission" date="2017-06" db="EMBL/GenBank/DDBJ databases">
        <authorList>
            <person name="Assis F.L."/>
            <person name="Abrahao J.S."/>
            <person name="Silva L."/>
            <person name="Khalil J.B."/>
            <person name="Rodrigues R."/>
            <person name="Silva L.S."/>
            <person name="Boratto P."/>
            <person name="Andrade M."/>
            <person name="Kroon E.G."/>
            <person name="Ribeiro B."/>
            <person name="Bergier I."/>
            <person name="Seligmann H."/>
            <person name="Ghigo E."/>
            <person name="Colson P."/>
            <person name="Levasseur A."/>
            <person name="Raoult D."/>
            <person name="Scola B.L."/>
        </authorList>
    </citation>
    <scope>NUCLEOTIDE SEQUENCE</scope>
    <source>
        <strain evidence="1">Deep ocean</strain>
    </source>
</reference>
<sequence length="196" mass="23044">MSNIYYIQFLRTGGTIFYRVKLIKIIFYIFVTKRDKKYSLYIVIIMDRKSKYSRDARKHIVESIENLKNNEDYVAIFEILTDDAANSYTQNSNGVFLNLSAVSDSTLEKIAKYLKKVNKKKINEIEVDTDVIPNSNASKNDRAYKLSNYEKNILKQRNLKKVLNDDDEYEELRFSAKKKKKTATVKSKKISKKEDY</sequence>
<proteinExistence type="predicted"/>
<dbReference type="GeneID" id="80517263"/>
<reference evidence="1" key="2">
    <citation type="journal article" date="2018" name="Nat. Commun.">
        <title>Tailed giant Tupanvirus possesses the most complete translational apparatus of the known virosphere.</title>
        <authorList>
            <person name="Abrahao J."/>
            <person name="Silva L."/>
            <person name="Silva L.S."/>
            <person name="Khalil J.Y.B."/>
            <person name="Rodrigues R."/>
            <person name="Arantes T."/>
            <person name="Assis F."/>
            <person name="Boratto P."/>
            <person name="Andrade M."/>
            <person name="Kroon E.G."/>
            <person name="Ribeiro B."/>
            <person name="Bergier I."/>
            <person name="Seligmann H."/>
            <person name="Ghigo E."/>
            <person name="Colson P."/>
            <person name="Levasseur A."/>
            <person name="Kroemer G."/>
            <person name="Raoult D."/>
            <person name="La Scola B."/>
        </authorList>
    </citation>
    <scope>NUCLEOTIDE SEQUENCE [LARGE SCALE GENOMIC DNA]</scope>
    <source>
        <strain evidence="1">Deep ocean</strain>
    </source>
</reference>
<accession>A0A6N1NGT1</accession>
<dbReference type="RefSeq" id="YP_010780572.1">
    <property type="nucleotide sequence ID" value="NC_075038.1"/>
</dbReference>
<protein>
    <submittedName>
        <fullName evidence="1">Mg516 protein</fullName>
    </submittedName>
</protein>
<organism evidence="1">
    <name type="scientific">Tupanvirus deep ocean</name>
    <dbReference type="NCBI Taxonomy" id="2126984"/>
    <lineage>
        <taxon>Viruses</taxon>
        <taxon>Varidnaviria</taxon>
        <taxon>Bamfordvirae</taxon>
        <taxon>Nucleocytoviricota</taxon>
        <taxon>Megaviricetes</taxon>
        <taxon>Imitervirales</taxon>
        <taxon>Mimiviridae</taxon>
        <taxon>Megamimivirinae</taxon>
        <taxon>Tupanvirus</taxon>
        <taxon>Tupanvirus altamarinense</taxon>
    </lineage>
</organism>